<sequence>MGTRKLFFILNGAAIFLVPIVVVLGRAAGGNTGWFLALFFIFGSVLVAAWYLILLLLSFLLPEVRSPRHSLLQTLWFIATCATVLALLIMPDTGDTPESTTVWFIFSFMEKGKALKLSEYLSVIFAGLGLLGFLGWIGTCIYDKFRTPKKGLASINSDRVK</sequence>
<dbReference type="RefSeq" id="WP_182386699.1">
    <property type="nucleotide sequence ID" value="NZ_CP059833.1"/>
</dbReference>
<feature type="transmembrane region" description="Helical" evidence="1">
    <location>
        <begin position="71"/>
        <end position="90"/>
    </location>
</feature>
<evidence type="ECO:0000256" key="1">
    <source>
        <dbReference type="SAM" id="Phobius"/>
    </source>
</evidence>
<keyword evidence="1" id="KW-0812">Transmembrane</keyword>
<feature type="transmembrane region" description="Helical" evidence="1">
    <location>
        <begin position="120"/>
        <end position="142"/>
    </location>
</feature>
<feature type="transmembrane region" description="Helical" evidence="1">
    <location>
        <begin position="34"/>
        <end position="59"/>
    </location>
</feature>
<keyword evidence="1" id="KW-1133">Transmembrane helix</keyword>
<evidence type="ECO:0000313" key="2">
    <source>
        <dbReference type="EMBL" id="QMV85882.1"/>
    </source>
</evidence>
<keyword evidence="1" id="KW-0472">Membrane</keyword>
<dbReference type="AlphaFoldDB" id="A0A7G5FGZ1"/>
<gene>
    <name evidence="2" type="ORF">HW450_03925</name>
</gene>
<dbReference type="Proteomes" id="UP000515570">
    <property type="component" value="Chromosome"/>
</dbReference>
<proteinExistence type="predicted"/>
<protein>
    <submittedName>
        <fullName evidence="2">Uncharacterized protein</fullName>
    </submittedName>
</protein>
<name>A0A7G5FGZ1_9CORY</name>
<keyword evidence="3" id="KW-1185">Reference proteome</keyword>
<evidence type="ECO:0000313" key="3">
    <source>
        <dbReference type="Proteomes" id="UP000515570"/>
    </source>
</evidence>
<feature type="transmembrane region" description="Helical" evidence="1">
    <location>
        <begin position="7"/>
        <end position="28"/>
    </location>
</feature>
<dbReference type="EMBL" id="CP059833">
    <property type="protein sequence ID" value="QMV85882.1"/>
    <property type="molecule type" value="Genomic_DNA"/>
</dbReference>
<accession>A0A7G5FGZ1</accession>
<organism evidence="2 3">
    <name type="scientific">Corynebacterium hindlerae</name>
    <dbReference type="NCBI Taxonomy" id="699041"/>
    <lineage>
        <taxon>Bacteria</taxon>
        <taxon>Bacillati</taxon>
        <taxon>Actinomycetota</taxon>
        <taxon>Actinomycetes</taxon>
        <taxon>Mycobacteriales</taxon>
        <taxon>Corynebacteriaceae</taxon>
        <taxon>Corynebacterium</taxon>
    </lineage>
</organism>
<reference evidence="2 3" key="1">
    <citation type="submission" date="2020-07" db="EMBL/GenBank/DDBJ databases">
        <title>non toxigenic Corynebacterium sp. nov from a clinical source.</title>
        <authorList>
            <person name="Bernier A.-M."/>
            <person name="Bernard K."/>
        </authorList>
    </citation>
    <scope>NUCLEOTIDE SEQUENCE [LARGE SCALE GENOMIC DNA]</scope>
    <source>
        <strain evidence="3">NML 93-0612</strain>
    </source>
</reference>